<dbReference type="CDD" id="cd14797">
    <property type="entry name" value="DUF302"/>
    <property type="match status" value="1"/>
</dbReference>
<feature type="domain" description="Beta-lactamase-related" evidence="1">
    <location>
        <begin position="39"/>
        <end position="371"/>
    </location>
</feature>
<dbReference type="InterPro" id="IPR035923">
    <property type="entry name" value="TT1751-like_sf"/>
</dbReference>
<evidence type="ECO:0000313" key="3">
    <source>
        <dbReference type="EMBL" id="RBP38511.1"/>
    </source>
</evidence>
<dbReference type="InterPro" id="IPR001466">
    <property type="entry name" value="Beta-lactam-related"/>
</dbReference>
<dbReference type="Gene3D" id="3.40.710.10">
    <property type="entry name" value="DD-peptidase/beta-lactamase superfamily"/>
    <property type="match status" value="1"/>
</dbReference>
<evidence type="ECO:0000313" key="4">
    <source>
        <dbReference type="Proteomes" id="UP000253426"/>
    </source>
</evidence>
<dbReference type="Gene3D" id="3.30.310.70">
    <property type="entry name" value="TT1751-like domain"/>
    <property type="match status" value="1"/>
</dbReference>
<accession>A0A366HAK7</accession>
<comment type="caution">
    <text evidence="3">The sequence shown here is derived from an EMBL/GenBank/DDBJ whole genome shotgun (WGS) entry which is preliminary data.</text>
</comment>
<feature type="domain" description="DUF302" evidence="2">
    <location>
        <begin position="430"/>
        <end position="488"/>
    </location>
</feature>
<dbReference type="EMBL" id="QNRR01000011">
    <property type="protein sequence ID" value="RBP38511.1"/>
    <property type="molecule type" value="Genomic_DNA"/>
</dbReference>
<dbReference type="InterPro" id="IPR005180">
    <property type="entry name" value="DUF302"/>
</dbReference>
<dbReference type="Pfam" id="PF00144">
    <property type="entry name" value="Beta-lactamase"/>
    <property type="match status" value="1"/>
</dbReference>
<name>A0A366HAK7_9BACT</name>
<dbReference type="Pfam" id="PF03625">
    <property type="entry name" value="DUF302"/>
    <property type="match status" value="1"/>
</dbReference>
<proteinExistence type="predicted"/>
<keyword evidence="4" id="KW-1185">Reference proteome</keyword>
<dbReference type="AlphaFoldDB" id="A0A366HAK7"/>
<dbReference type="Proteomes" id="UP000253426">
    <property type="component" value="Unassembled WGS sequence"/>
</dbReference>
<sequence>MMKSKPWSLLLFGMVLLALLLPAHGQRGNPRVQFEGETIDEMIEQFMAEHQVPGMTLAIVQAPYIPRAVGYGMSDVSRELLASPNTLWNIGQMTRAFTAVAIVQLLEDGRLKLEEPVGKFVTELPPAWQGITLRQLMAHASGLPDYTQQKDFDPAREYRPADIIALIKNQPSVFQTGAKAADSATDFFLLALVIEKASGMSYEEFVTKHQIERLGLKNTMFASDFAKVKREAVEKNEMRHKQFLSERPYIDPTEVAVGHAEIEGKIVPLKQNSQSAWLGSGSVFASATDISLWDVGLAGGLLIKEKEHRALIYGPSKLNDGSVLPANCGWRFPAHKGLMDIEGHVPGYSTYLSRFTDKSELVCVTLCANKSGVDLSGLARKIAGAYNRKLGPPVGATLMKCRESCYPVKVTMDRLESFLREREVGVVARVDHAAAAKAKGLELPPTEVIIFGDPTMGTHLMHSQRSIAVDLPLRVMVWQEADGTVWTGHHEVSALAEEHGIKDQERVVKAMNARLEAALRFATAPY</sequence>
<protein>
    <submittedName>
        <fullName evidence="3">Uncharacterized protein DUF302</fullName>
    </submittedName>
</protein>
<evidence type="ECO:0000259" key="2">
    <source>
        <dbReference type="Pfam" id="PF03625"/>
    </source>
</evidence>
<dbReference type="PANTHER" id="PTHR46825">
    <property type="entry name" value="D-ALANYL-D-ALANINE-CARBOXYPEPTIDASE/ENDOPEPTIDASE AMPH"/>
    <property type="match status" value="1"/>
</dbReference>
<gene>
    <name evidence="3" type="ORF">DES53_11129</name>
</gene>
<reference evidence="3 4" key="1">
    <citation type="submission" date="2018-06" db="EMBL/GenBank/DDBJ databases">
        <title>Genomic Encyclopedia of Type Strains, Phase IV (KMG-IV): sequencing the most valuable type-strain genomes for metagenomic binning, comparative biology and taxonomic classification.</title>
        <authorList>
            <person name="Goeker M."/>
        </authorList>
    </citation>
    <scope>NUCLEOTIDE SEQUENCE [LARGE SCALE GENOMIC DNA]</scope>
    <source>
        <strain evidence="3 4">DSM 25532</strain>
    </source>
</reference>
<dbReference type="SUPFAM" id="SSF103247">
    <property type="entry name" value="TT1751-like"/>
    <property type="match status" value="1"/>
</dbReference>
<dbReference type="InterPro" id="IPR012338">
    <property type="entry name" value="Beta-lactam/transpept-like"/>
</dbReference>
<dbReference type="OrthoDB" id="9797709at2"/>
<dbReference type="InterPro" id="IPR050491">
    <property type="entry name" value="AmpC-like"/>
</dbReference>
<dbReference type="SUPFAM" id="SSF56601">
    <property type="entry name" value="beta-lactamase/transpeptidase-like"/>
    <property type="match status" value="1"/>
</dbReference>
<dbReference type="RefSeq" id="WP_113960973.1">
    <property type="nucleotide sequence ID" value="NZ_QNRR01000011.1"/>
</dbReference>
<dbReference type="PANTHER" id="PTHR46825:SF9">
    <property type="entry name" value="BETA-LACTAMASE-RELATED DOMAIN-CONTAINING PROTEIN"/>
    <property type="match status" value="1"/>
</dbReference>
<organism evidence="3 4">
    <name type="scientific">Roseimicrobium gellanilyticum</name>
    <dbReference type="NCBI Taxonomy" id="748857"/>
    <lineage>
        <taxon>Bacteria</taxon>
        <taxon>Pseudomonadati</taxon>
        <taxon>Verrucomicrobiota</taxon>
        <taxon>Verrucomicrobiia</taxon>
        <taxon>Verrucomicrobiales</taxon>
        <taxon>Verrucomicrobiaceae</taxon>
        <taxon>Roseimicrobium</taxon>
    </lineage>
</organism>
<evidence type="ECO:0000259" key="1">
    <source>
        <dbReference type="Pfam" id="PF00144"/>
    </source>
</evidence>